<dbReference type="InterPro" id="IPR027417">
    <property type="entry name" value="P-loop_NTPase"/>
</dbReference>
<name>A0ABR1BYJ7_NECAM</name>
<dbReference type="SUPFAM" id="SSF52540">
    <property type="entry name" value="P-loop containing nucleoside triphosphate hydrolases"/>
    <property type="match status" value="1"/>
</dbReference>
<protein>
    <recommendedName>
        <fullName evidence="2">guanylate kinase</fullName>
        <ecNumber evidence="2">2.7.4.8</ecNumber>
    </recommendedName>
</protein>
<dbReference type="SUPFAM" id="SSF56645">
    <property type="entry name" value="Acyl-CoA dehydrogenase NM domain-like"/>
    <property type="match status" value="1"/>
</dbReference>
<dbReference type="PROSITE" id="PS00856">
    <property type="entry name" value="GUANYLATE_KINASE_1"/>
    <property type="match status" value="1"/>
</dbReference>
<evidence type="ECO:0000256" key="4">
    <source>
        <dbReference type="ARBA" id="ARBA00022741"/>
    </source>
</evidence>
<comment type="cofactor">
    <cofactor evidence="1">
        <name>FAD</name>
        <dbReference type="ChEBI" id="CHEBI:57692"/>
    </cofactor>
</comment>
<dbReference type="PANTHER" id="PTHR10909">
    <property type="entry name" value="ELECTRON TRANSPORT OXIDOREDUCTASE"/>
    <property type="match status" value="1"/>
</dbReference>
<dbReference type="EC" id="2.7.4.8" evidence="2"/>
<dbReference type="InterPro" id="IPR046373">
    <property type="entry name" value="Acyl-CoA_Oxase/DH_mid-dom_sf"/>
</dbReference>
<gene>
    <name evidence="9" type="primary">Necator_chrI.g3573</name>
    <name evidence="9" type="ORF">RB195_007444</name>
</gene>
<evidence type="ECO:0000256" key="3">
    <source>
        <dbReference type="ARBA" id="ARBA00022630"/>
    </source>
</evidence>
<evidence type="ECO:0000313" key="9">
    <source>
        <dbReference type="EMBL" id="KAK6730975.1"/>
    </source>
</evidence>
<organism evidence="9 10">
    <name type="scientific">Necator americanus</name>
    <name type="common">Human hookworm</name>
    <dbReference type="NCBI Taxonomy" id="51031"/>
    <lineage>
        <taxon>Eukaryota</taxon>
        <taxon>Metazoa</taxon>
        <taxon>Ecdysozoa</taxon>
        <taxon>Nematoda</taxon>
        <taxon>Chromadorea</taxon>
        <taxon>Rhabditida</taxon>
        <taxon>Rhabditina</taxon>
        <taxon>Rhabditomorpha</taxon>
        <taxon>Strongyloidea</taxon>
        <taxon>Ancylostomatidae</taxon>
        <taxon>Bunostominae</taxon>
        <taxon>Necator</taxon>
    </lineage>
</organism>
<dbReference type="PANTHER" id="PTHR10909:SF304">
    <property type="entry name" value="ACYL-COENZYME A OXIDASE ACOX-1.5-RELATED"/>
    <property type="match status" value="1"/>
</dbReference>
<dbReference type="InterPro" id="IPR017665">
    <property type="entry name" value="Guanylate_kinase"/>
</dbReference>
<dbReference type="Gene3D" id="1.10.540.10">
    <property type="entry name" value="Acyl-CoA dehydrogenase/oxidase, N-terminal domain"/>
    <property type="match status" value="1"/>
</dbReference>
<dbReference type="InterPro" id="IPR055060">
    <property type="entry name" value="ACOX_C_alpha1"/>
</dbReference>
<sequence>MVTTTTDLPVNGKRKTDDDIKETFIMLMDVRTEIRVMPCRPIVLSGPSGGGKSTILSRAMKDYPNSFAFSVSHTTRKPREGEEHGVHYWFTDHVEMHRMIADGEFLEHATFGGNTYGTSKKAVNDVEKTGKICVLDIELQGVRNIKNSHLKARYILIRPPSIEVLETRLRSRGTEKEEDIVKRLNHAREDLEAVERCPDLFDHVIINDDFESAYQQFIAAIEEDLMSISSNIFAVEDAVRALLCLQTFKHEQNKTKMQLNRVLSESDHPDIAEERRNATFDTDEMAAIIWESKEAVLRRRQTSKKVEEHTELHDPFSQAFMTREEEMENAARKSTTMVRKLKELGVNPMDGEEVFRLTNEVIGISGHPLALHGLMFTTTLQGQCSEEQMHWVKLAFTRQIIGTYAQTEMGHGTNLRKLETTATYDPKTQEFILHSPTTTSMKWWPGNLGKSSNHAIVVAQLVISGKNYGPHNFVVQIRDLETHQPLAGITVGDIGPKMAYNSTDNGFLAFDHYRIPRLNMLMKYARVAANGTYTRPPHAKVGYSTMVFVRAHMIRHQAMYASYAVTTAIRYSVIRRQGEIKPNCGEVKILDYQTQQYRLLPQLARVFAFLFTGYSVRRLFVQTQKDVAKGKMDGMAELHYITSGLKAVVTHLIGEVIEQSRMSCGGHGYSKASNIPEVYGVSIGGCTYEGENMVMLQQLARYLMKAAYAAQSGEALSPLLNYLVKPHETQSLIDRTPNNGKLHKNDFSYPN</sequence>
<dbReference type="Pfam" id="PF14749">
    <property type="entry name" value="Acyl-CoA_ox_N"/>
    <property type="match status" value="1"/>
</dbReference>
<evidence type="ECO:0000313" key="10">
    <source>
        <dbReference type="Proteomes" id="UP001303046"/>
    </source>
</evidence>
<dbReference type="SUPFAM" id="SSF47203">
    <property type="entry name" value="Acyl-CoA dehydrogenase C-terminal domain-like"/>
    <property type="match status" value="1"/>
</dbReference>
<dbReference type="Pfam" id="PF22924">
    <property type="entry name" value="ACOX_C_alpha1"/>
    <property type="match status" value="1"/>
</dbReference>
<keyword evidence="3" id="KW-0285">Flavoprotein</keyword>
<dbReference type="Proteomes" id="UP001303046">
    <property type="component" value="Unassembled WGS sequence"/>
</dbReference>
<dbReference type="InterPro" id="IPR009100">
    <property type="entry name" value="AcylCoA_DH/oxidase_NM_dom_sf"/>
</dbReference>
<keyword evidence="6" id="KW-0067">ATP-binding</keyword>
<comment type="caution">
    <text evidence="9">The sequence shown here is derived from an EMBL/GenBank/DDBJ whole genome shotgun (WGS) entry which is preliminary data.</text>
</comment>
<dbReference type="InterPro" id="IPR020590">
    <property type="entry name" value="Guanylate_kinase_CS"/>
</dbReference>
<dbReference type="InterPro" id="IPR008144">
    <property type="entry name" value="Guanylate_kin-like_dom"/>
</dbReference>
<keyword evidence="4" id="KW-0547">Nucleotide-binding</keyword>
<dbReference type="EMBL" id="JAVFWL010000001">
    <property type="protein sequence ID" value="KAK6730975.1"/>
    <property type="molecule type" value="Genomic_DNA"/>
</dbReference>
<dbReference type="InterPro" id="IPR036250">
    <property type="entry name" value="AcylCo_DH-like_C"/>
</dbReference>
<evidence type="ECO:0000259" key="8">
    <source>
        <dbReference type="PROSITE" id="PS50052"/>
    </source>
</evidence>
<evidence type="ECO:0000256" key="5">
    <source>
        <dbReference type="ARBA" id="ARBA00022827"/>
    </source>
</evidence>
<proteinExistence type="predicted"/>
<evidence type="ECO:0000256" key="6">
    <source>
        <dbReference type="ARBA" id="ARBA00022840"/>
    </source>
</evidence>
<dbReference type="PROSITE" id="PS50052">
    <property type="entry name" value="GUANYLATE_KINASE_2"/>
    <property type="match status" value="1"/>
</dbReference>
<dbReference type="InterPro" id="IPR029320">
    <property type="entry name" value="Acyl-CoA_ox_N"/>
</dbReference>
<feature type="domain" description="Guanylate kinase-like" evidence="8">
    <location>
        <begin position="39"/>
        <end position="222"/>
    </location>
</feature>
<keyword evidence="10" id="KW-1185">Reference proteome</keyword>
<dbReference type="Gene3D" id="2.40.110.10">
    <property type="entry name" value="Butyryl-CoA Dehydrogenase, subunit A, domain 2"/>
    <property type="match status" value="1"/>
</dbReference>
<dbReference type="Pfam" id="PF00625">
    <property type="entry name" value="Guanylate_kin"/>
    <property type="match status" value="1"/>
</dbReference>
<evidence type="ECO:0000256" key="1">
    <source>
        <dbReference type="ARBA" id="ARBA00001974"/>
    </source>
</evidence>
<accession>A0ABR1BYJ7</accession>
<feature type="region of interest" description="Disordered" evidence="7">
    <location>
        <begin position="732"/>
        <end position="751"/>
    </location>
</feature>
<keyword evidence="5" id="KW-0274">FAD</keyword>
<evidence type="ECO:0000256" key="2">
    <source>
        <dbReference type="ARBA" id="ARBA00012961"/>
    </source>
</evidence>
<dbReference type="CDD" id="cd00071">
    <property type="entry name" value="GMPK"/>
    <property type="match status" value="1"/>
</dbReference>
<evidence type="ECO:0000256" key="7">
    <source>
        <dbReference type="SAM" id="MobiDB-lite"/>
    </source>
</evidence>
<dbReference type="Gene3D" id="3.40.50.300">
    <property type="entry name" value="P-loop containing nucleotide triphosphate hydrolases"/>
    <property type="match status" value="1"/>
</dbReference>
<reference evidence="9 10" key="1">
    <citation type="submission" date="2023-08" db="EMBL/GenBank/DDBJ databases">
        <title>A Necator americanus chromosomal reference genome.</title>
        <authorList>
            <person name="Ilik V."/>
            <person name="Petrzelkova K.J."/>
            <person name="Pardy F."/>
            <person name="Fuh T."/>
            <person name="Niatou-Singa F.S."/>
            <person name="Gouil Q."/>
            <person name="Baker L."/>
            <person name="Ritchie M.E."/>
            <person name="Jex A.R."/>
            <person name="Gazzola D."/>
            <person name="Li H."/>
            <person name="Toshio Fujiwara R."/>
            <person name="Zhan B."/>
            <person name="Aroian R.V."/>
            <person name="Pafco B."/>
            <person name="Schwarz E.M."/>
        </authorList>
    </citation>
    <scope>NUCLEOTIDE SEQUENCE [LARGE SCALE GENOMIC DNA]</scope>
    <source>
        <strain evidence="9 10">Aroian</strain>
        <tissue evidence="9">Whole animal</tissue>
    </source>
</reference>
<dbReference type="InterPro" id="IPR037069">
    <property type="entry name" value="AcylCoA_DH/ox_N_sf"/>
</dbReference>
<dbReference type="NCBIfam" id="TIGR03263">
    <property type="entry name" value="guanyl_kin"/>
    <property type="match status" value="1"/>
</dbReference>
<dbReference type="InterPro" id="IPR008145">
    <property type="entry name" value="GK/Ca_channel_bsu"/>
</dbReference>
<dbReference type="SMART" id="SM00072">
    <property type="entry name" value="GuKc"/>
    <property type="match status" value="1"/>
</dbReference>
<dbReference type="InterPro" id="IPR012258">
    <property type="entry name" value="Acyl-CoA_oxidase"/>
</dbReference>
<dbReference type="Gene3D" id="1.20.140.10">
    <property type="entry name" value="Butyryl-CoA Dehydrogenase, subunit A, domain 3"/>
    <property type="match status" value="1"/>
</dbReference>